<reference evidence="3" key="1">
    <citation type="journal article" date="2022" name="Int. J. Syst. Evol. Microbiol.">
        <title>Anaeromyxobacter oryzae sp. nov., Anaeromyxobacter diazotrophicus sp. nov. and Anaeromyxobacter paludicola sp. nov., isolated from paddy soils.</title>
        <authorList>
            <person name="Itoh H."/>
            <person name="Xu Z."/>
            <person name="Mise K."/>
            <person name="Masuda Y."/>
            <person name="Ushijima N."/>
            <person name="Hayakawa C."/>
            <person name="Shiratori Y."/>
            <person name="Senoo K."/>
        </authorList>
    </citation>
    <scope>NUCLEOTIDE SEQUENCE [LARGE SCALE GENOMIC DNA]</scope>
    <source>
        <strain evidence="3">Red232</strain>
    </source>
</reference>
<evidence type="ECO:0000256" key="1">
    <source>
        <dbReference type="SAM" id="MobiDB-lite"/>
    </source>
</evidence>
<dbReference type="Pfam" id="PF13489">
    <property type="entry name" value="Methyltransf_23"/>
    <property type="match status" value="1"/>
</dbReference>
<evidence type="ECO:0008006" key="4">
    <source>
        <dbReference type="Google" id="ProtNLM"/>
    </source>
</evidence>
<feature type="compositionally biased region" description="Low complexity" evidence="1">
    <location>
        <begin position="30"/>
        <end position="50"/>
    </location>
</feature>
<organism evidence="2 3">
    <name type="scientific">Anaeromyxobacter oryzae</name>
    <dbReference type="NCBI Taxonomy" id="2918170"/>
    <lineage>
        <taxon>Bacteria</taxon>
        <taxon>Pseudomonadati</taxon>
        <taxon>Myxococcota</taxon>
        <taxon>Myxococcia</taxon>
        <taxon>Myxococcales</taxon>
        <taxon>Cystobacterineae</taxon>
        <taxon>Anaeromyxobacteraceae</taxon>
        <taxon>Anaeromyxobacter</taxon>
    </lineage>
</organism>
<name>A0ABN6MWF0_9BACT</name>
<dbReference type="Proteomes" id="UP001162891">
    <property type="component" value="Chromosome"/>
</dbReference>
<proteinExistence type="predicted"/>
<sequence>MLDELGMPGAHAPAEARRNVVASRNTAVPPRTSAASLGAAAPAPSSRPAGMRLNDYADRTDLLVDWILETAPGGGAFLDVGANDGSFCPQVRRIAAHAGFLAGVDPDERKLIRNPFVSRRYPATMERADLPPESFDCIYSVYVAEHVQAPRPFLEAVHRALRPGGSFFFITPNGQHYFAAISRLLGHLHLQERVLRLVMTPAGAQAYHYPAVYLLNHPSEISALAREVGFADAEFRYSERFGEFAAYFPGPLKAFPWLYERVVSVVGREELLGNLMGRLVKAGPVAASGTGRTDRRQA</sequence>
<gene>
    <name evidence="2" type="ORF">AMOR_42720</name>
</gene>
<feature type="region of interest" description="Disordered" evidence="1">
    <location>
        <begin position="24"/>
        <end position="52"/>
    </location>
</feature>
<evidence type="ECO:0000313" key="3">
    <source>
        <dbReference type="Proteomes" id="UP001162891"/>
    </source>
</evidence>
<dbReference type="SUPFAM" id="SSF53335">
    <property type="entry name" value="S-adenosyl-L-methionine-dependent methyltransferases"/>
    <property type="match status" value="1"/>
</dbReference>
<dbReference type="InterPro" id="IPR029063">
    <property type="entry name" value="SAM-dependent_MTases_sf"/>
</dbReference>
<dbReference type="RefSeq" id="WP_248353914.1">
    <property type="nucleotide sequence ID" value="NZ_AP025591.1"/>
</dbReference>
<dbReference type="CDD" id="cd02440">
    <property type="entry name" value="AdoMet_MTases"/>
    <property type="match status" value="1"/>
</dbReference>
<protein>
    <recommendedName>
        <fullName evidence="4">Methyltransferase type 11</fullName>
    </recommendedName>
</protein>
<evidence type="ECO:0000313" key="2">
    <source>
        <dbReference type="EMBL" id="BDG05276.1"/>
    </source>
</evidence>
<keyword evidence="3" id="KW-1185">Reference proteome</keyword>
<dbReference type="EMBL" id="AP025591">
    <property type="protein sequence ID" value="BDG05276.1"/>
    <property type="molecule type" value="Genomic_DNA"/>
</dbReference>
<accession>A0ABN6MWF0</accession>
<dbReference type="Gene3D" id="3.40.50.150">
    <property type="entry name" value="Vaccinia Virus protein VP39"/>
    <property type="match status" value="1"/>
</dbReference>